<evidence type="ECO:0000313" key="2">
    <source>
        <dbReference type="EMBL" id="QVL32457.1"/>
    </source>
</evidence>
<reference evidence="2" key="1">
    <citation type="submission" date="2021-05" db="EMBL/GenBank/DDBJ databases">
        <title>Complete genome sequence of the cellulolytic planctomycete Telmatocola sphagniphila SP2T and characterization of the first cellulase from planctomycetes.</title>
        <authorList>
            <person name="Rakitin A.L."/>
            <person name="Beletsky A.V."/>
            <person name="Naumoff D.G."/>
            <person name="Kulichevskaya I.S."/>
            <person name="Mardanov A.V."/>
            <person name="Ravin N.V."/>
            <person name="Dedysh S.N."/>
        </authorList>
    </citation>
    <scope>NUCLEOTIDE SEQUENCE</scope>
    <source>
        <strain evidence="2">SP2T</strain>
    </source>
</reference>
<keyword evidence="3" id="KW-1185">Reference proteome</keyword>
<gene>
    <name evidence="2" type="ORF">KIH39_00640</name>
</gene>
<keyword evidence="1" id="KW-0812">Transmembrane</keyword>
<proteinExistence type="predicted"/>
<feature type="transmembrane region" description="Helical" evidence="1">
    <location>
        <begin position="6"/>
        <end position="28"/>
    </location>
</feature>
<dbReference type="KEGG" id="tsph:KIH39_00640"/>
<evidence type="ECO:0000256" key="1">
    <source>
        <dbReference type="SAM" id="Phobius"/>
    </source>
</evidence>
<keyword evidence="1" id="KW-1133">Transmembrane helix</keyword>
<dbReference type="RefSeq" id="WP_213497349.1">
    <property type="nucleotide sequence ID" value="NZ_CP074694.1"/>
</dbReference>
<dbReference type="Proteomes" id="UP000676194">
    <property type="component" value="Chromosome"/>
</dbReference>
<name>A0A8E6B5V3_9BACT</name>
<sequence>MEELLRSFSWVALAVGIIAVIAVIEVLLRTIANRFGTPQERFPHRVGTELPRMLRNN</sequence>
<organism evidence="2 3">
    <name type="scientific">Telmatocola sphagniphila</name>
    <dbReference type="NCBI Taxonomy" id="1123043"/>
    <lineage>
        <taxon>Bacteria</taxon>
        <taxon>Pseudomonadati</taxon>
        <taxon>Planctomycetota</taxon>
        <taxon>Planctomycetia</taxon>
        <taxon>Gemmatales</taxon>
        <taxon>Gemmataceae</taxon>
    </lineage>
</organism>
<protein>
    <submittedName>
        <fullName evidence="2">Uncharacterized protein</fullName>
    </submittedName>
</protein>
<dbReference type="EMBL" id="CP074694">
    <property type="protein sequence ID" value="QVL32457.1"/>
    <property type="molecule type" value="Genomic_DNA"/>
</dbReference>
<accession>A0A8E6B5V3</accession>
<evidence type="ECO:0000313" key="3">
    <source>
        <dbReference type="Proteomes" id="UP000676194"/>
    </source>
</evidence>
<keyword evidence="1" id="KW-0472">Membrane</keyword>
<dbReference type="AlphaFoldDB" id="A0A8E6B5V3"/>